<evidence type="ECO:0000313" key="9">
    <source>
        <dbReference type="EMBL" id="EMA23238.1"/>
    </source>
</evidence>
<gene>
    <name evidence="9" type="ORF">C442_05966</name>
</gene>
<dbReference type="PROSITE" id="PS51202">
    <property type="entry name" value="RCK_C"/>
    <property type="match status" value="1"/>
</dbReference>
<keyword evidence="3" id="KW-0633">Potassium transport</keyword>
<keyword evidence="6" id="KW-0406">Ion transport</keyword>
<dbReference type="InterPro" id="IPR003148">
    <property type="entry name" value="RCK_N"/>
</dbReference>
<keyword evidence="4" id="KW-0630">Potassium</keyword>
<feature type="domain" description="RCK N-terminal" evidence="7">
    <location>
        <begin position="4"/>
        <end position="119"/>
    </location>
</feature>
<dbReference type="GO" id="GO:0005886">
    <property type="term" value="C:plasma membrane"/>
    <property type="evidence" value="ECO:0007669"/>
    <property type="project" value="InterPro"/>
</dbReference>
<dbReference type="SUPFAM" id="SSF116726">
    <property type="entry name" value="TrkA C-terminal domain-like"/>
    <property type="match status" value="1"/>
</dbReference>
<name>M0KQK5_9EURY</name>
<reference evidence="9 10" key="1">
    <citation type="journal article" date="2014" name="PLoS Genet.">
        <title>Phylogenetically driven sequencing of extremely halophilic archaea reveals strategies for static and dynamic osmo-response.</title>
        <authorList>
            <person name="Becker E.A."/>
            <person name="Seitzer P.M."/>
            <person name="Tritt A."/>
            <person name="Larsen D."/>
            <person name="Krusor M."/>
            <person name="Yao A.I."/>
            <person name="Wu D."/>
            <person name="Madern D."/>
            <person name="Eisen J.A."/>
            <person name="Darling A.E."/>
            <person name="Facciotti M.T."/>
        </authorList>
    </citation>
    <scope>NUCLEOTIDE SEQUENCE [LARGE SCALE GENOMIC DNA]</scope>
    <source>
        <strain evidence="9 10">JCM 13557</strain>
    </source>
</reference>
<dbReference type="AlphaFoldDB" id="M0KQK5"/>
<keyword evidence="5" id="KW-0520">NAD</keyword>
<proteinExistence type="predicted"/>
<organism evidence="9 10">
    <name type="scientific">Haloarcula amylolytica JCM 13557</name>
    <dbReference type="NCBI Taxonomy" id="1227452"/>
    <lineage>
        <taxon>Archaea</taxon>
        <taxon>Methanobacteriati</taxon>
        <taxon>Methanobacteriota</taxon>
        <taxon>Stenosarchaea group</taxon>
        <taxon>Halobacteria</taxon>
        <taxon>Halobacteriales</taxon>
        <taxon>Haloarculaceae</taxon>
        <taxon>Haloarcula</taxon>
    </lineage>
</organism>
<protein>
    <submittedName>
        <fullName evidence="9">Trk potassium uptake system protein</fullName>
    </submittedName>
</protein>
<dbReference type="Gene3D" id="3.40.50.720">
    <property type="entry name" value="NAD(P)-binding Rossmann-like Domain"/>
    <property type="match status" value="1"/>
</dbReference>
<dbReference type="SUPFAM" id="SSF51735">
    <property type="entry name" value="NAD(P)-binding Rossmann-fold domains"/>
    <property type="match status" value="1"/>
</dbReference>
<feature type="domain" description="RCK C-terminal" evidence="8">
    <location>
        <begin position="136"/>
        <end position="217"/>
    </location>
</feature>
<dbReference type="Pfam" id="PF02254">
    <property type="entry name" value="TrkA_N"/>
    <property type="match status" value="1"/>
</dbReference>
<evidence type="ECO:0000256" key="1">
    <source>
        <dbReference type="ARBA" id="ARBA00003660"/>
    </source>
</evidence>
<dbReference type="InterPro" id="IPR050721">
    <property type="entry name" value="Trk_Ktr_HKT_K-transport"/>
</dbReference>
<evidence type="ECO:0000256" key="3">
    <source>
        <dbReference type="ARBA" id="ARBA00022538"/>
    </source>
</evidence>
<evidence type="ECO:0000256" key="6">
    <source>
        <dbReference type="ARBA" id="ARBA00023065"/>
    </source>
</evidence>
<evidence type="ECO:0000256" key="2">
    <source>
        <dbReference type="ARBA" id="ARBA00022448"/>
    </source>
</evidence>
<sequence>MTSDLDIIIAGGGRVGFQTAEILADRGHDVTIIERDDRIVSDIADQWIATVIQGDATNPDIIEQAGLDRADAIAALTGETGLNLAVCLAAAELTPDIRTVARIDRTASEAYTRFVDAVVFPERAGSRVAANEILGSDVQTLADVTGSLDIMLIRVADGAPAAGKALSDVRFPEGTLVVSDANGERIARADTTLSPGSSYVVAVEPDVVDEVMNLMRG</sequence>
<evidence type="ECO:0000259" key="7">
    <source>
        <dbReference type="PROSITE" id="PS51201"/>
    </source>
</evidence>
<dbReference type="InterPro" id="IPR036291">
    <property type="entry name" value="NAD(P)-bd_dom_sf"/>
</dbReference>
<dbReference type="InterPro" id="IPR036721">
    <property type="entry name" value="RCK_C_sf"/>
</dbReference>
<dbReference type="Gene3D" id="3.30.70.1450">
    <property type="entry name" value="Regulator of K+ conductance, C-terminal domain"/>
    <property type="match status" value="1"/>
</dbReference>
<dbReference type="Pfam" id="PF02080">
    <property type="entry name" value="TrkA_C"/>
    <property type="match status" value="1"/>
</dbReference>
<dbReference type="PANTHER" id="PTHR43833:SF5">
    <property type="entry name" value="TRK SYSTEM POTASSIUM UPTAKE PROTEIN TRKA"/>
    <property type="match status" value="1"/>
</dbReference>
<dbReference type="RefSeq" id="WP_008308672.1">
    <property type="nucleotide sequence ID" value="NZ_AOLW01000014.1"/>
</dbReference>
<dbReference type="PATRIC" id="fig|1227452.3.peg.1187"/>
<dbReference type="PANTHER" id="PTHR43833">
    <property type="entry name" value="POTASSIUM CHANNEL PROTEIN 2-RELATED-RELATED"/>
    <property type="match status" value="1"/>
</dbReference>
<keyword evidence="10" id="KW-1185">Reference proteome</keyword>
<evidence type="ECO:0000256" key="5">
    <source>
        <dbReference type="ARBA" id="ARBA00023027"/>
    </source>
</evidence>
<dbReference type="PRINTS" id="PR00335">
    <property type="entry name" value="KUPTAKETRKA"/>
</dbReference>
<dbReference type="PROSITE" id="PS51201">
    <property type="entry name" value="RCK_N"/>
    <property type="match status" value="1"/>
</dbReference>
<comment type="function">
    <text evidence="1">Part of a potassium transport system.</text>
</comment>
<dbReference type="InterPro" id="IPR006036">
    <property type="entry name" value="K_uptake_TrkA"/>
</dbReference>
<dbReference type="Proteomes" id="UP000011623">
    <property type="component" value="Unassembled WGS sequence"/>
</dbReference>
<comment type="caution">
    <text evidence="9">The sequence shown here is derived from an EMBL/GenBank/DDBJ whole genome shotgun (WGS) entry which is preliminary data.</text>
</comment>
<dbReference type="EMBL" id="AOLW01000014">
    <property type="protein sequence ID" value="EMA23238.1"/>
    <property type="molecule type" value="Genomic_DNA"/>
</dbReference>
<keyword evidence="2" id="KW-0813">Transport</keyword>
<evidence type="ECO:0000259" key="8">
    <source>
        <dbReference type="PROSITE" id="PS51202"/>
    </source>
</evidence>
<dbReference type="InterPro" id="IPR006037">
    <property type="entry name" value="RCK_C"/>
</dbReference>
<accession>M0KQK5</accession>
<evidence type="ECO:0000313" key="10">
    <source>
        <dbReference type="Proteomes" id="UP000011623"/>
    </source>
</evidence>
<evidence type="ECO:0000256" key="4">
    <source>
        <dbReference type="ARBA" id="ARBA00022958"/>
    </source>
</evidence>
<dbReference type="GO" id="GO:0015079">
    <property type="term" value="F:potassium ion transmembrane transporter activity"/>
    <property type="evidence" value="ECO:0007669"/>
    <property type="project" value="InterPro"/>
</dbReference>